<proteinExistence type="inferred from homology"/>
<evidence type="ECO:0000256" key="8">
    <source>
        <dbReference type="SAM" id="Phobius"/>
    </source>
</evidence>
<evidence type="ECO:0000256" key="2">
    <source>
        <dbReference type="ARBA" id="ARBA00006679"/>
    </source>
</evidence>
<evidence type="ECO:0000256" key="1">
    <source>
        <dbReference type="ARBA" id="ARBA00004651"/>
    </source>
</evidence>
<dbReference type="InterPro" id="IPR051907">
    <property type="entry name" value="DoxX-like_oxidoreductase"/>
</dbReference>
<sequence>MTGRLNSAQPYAVALFRIVVGLLFACHGAATLFGVLGGPMGGSTPEIGAWPSWYAAVIQLVCGGLVLIGLATRPAAFLASGSMAYAYFKVHQPEALWPLQNGGESSALFCWAFFLLVFTGSGALGLDRLFSRGARVGAQPTAAGGSAPESSGSAEASVKREEAIRTAR</sequence>
<gene>
    <name evidence="9" type="ORF">SAMN05421806_10414</name>
</gene>
<feature type="region of interest" description="Disordered" evidence="7">
    <location>
        <begin position="138"/>
        <end position="168"/>
    </location>
</feature>
<protein>
    <submittedName>
        <fullName evidence="9">Putative oxidoreductase</fullName>
    </submittedName>
</protein>
<dbReference type="OrthoDB" id="9808524at2"/>
<comment type="similarity">
    <text evidence="2">Belongs to the DoxX family.</text>
</comment>
<evidence type="ECO:0000313" key="9">
    <source>
        <dbReference type="EMBL" id="SDK01064.1"/>
    </source>
</evidence>
<dbReference type="AlphaFoldDB" id="A0A1G8YF82"/>
<reference evidence="9 10" key="1">
    <citation type="submission" date="2016-10" db="EMBL/GenBank/DDBJ databases">
        <authorList>
            <person name="de Groot N.N."/>
        </authorList>
    </citation>
    <scope>NUCLEOTIDE SEQUENCE [LARGE SCALE GENOMIC DNA]</scope>
    <source>
        <strain evidence="9 10">CGMCC 4.5727</strain>
    </source>
</reference>
<dbReference type="PANTHER" id="PTHR33452:SF4">
    <property type="entry name" value="BLL4328 PROTEIN"/>
    <property type="match status" value="1"/>
</dbReference>
<feature type="transmembrane region" description="Helical" evidence="8">
    <location>
        <begin position="12"/>
        <end position="36"/>
    </location>
</feature>
<evidence type="ECO:0000256" key="3">
    <source>
        <dbReference type="ARBA" id="ARBA00022475"/>
    </source>
</evidence>
<keyword evidence="10" id="KW-1185">Reference proteome</keyword>
<dbReference type="PANTHER" id="PTHR33452">
    <property type="entry name" value="OXIDOREDUCTASE CATD-RELATED"/>
    <property type="match status" value="1"/>
</dbReference>
<evidence type="ECO:0000313" key="10">
    <source>
        <dbReference type="Proteomes" id="UP000199155"/>
    </source>
</evidence>
<comment type="subcellular location">
    <subcellularLocation>
        <location evidence="1">Cell membrane</location>
        <topology evidence="1">Multi-pass membrane protein</topology>
    </subcellularLocation>
</comment>
<feature type="compositionally biased region" description="Basic and acidic residues" evidence="7">
    <location>
        <begin position="157"/>
        <end position="168"/>
    </location>
</feature>
<dbReference type="RefSeq" id="WP_093609117.1">
    <property type="nucleotide sequence ID" value="NZ_FNFF01000004.1"/>
</dbReference>
<keyword evidence="4 8" id="KW-0812">Transmembrane</keyword>
<keyword evidence="6 8" id="KW-0472">Membrane</keyword>
<organism evidence="9 10">
    <name type="scientific">Streptomyces indicus</name>
    <dbReference type="NCBI Taxonomy" id="417292"/>
    <lineage>
        <taxon>Bacteria</taxon>
        <taxon>Bacillati</taxon>
        <taxon>Actinomycetota</taxon>
        <taxon>Actinomycetes</taxon>
        <taxon>Kitasatosporales</taxon>
        <taxon>Streptomycetaceae</taxon>
        <taxon>Streptomyces</taxon>
    </lineage>
</organism>
<dbReference type="GO" id="GO:0005886">
    <property type="term" value="C:plasma membrane"/>
    <property type="evidence" value="ECO:0007669"/>
    <property type="project" value="UniProtKB-SubCell"/>
</dbReference>
<keyword evidence="5 8" id="KW-1133">Transmembrane helix</keyword>
<dbReference type="Pfam" id="PF07681">
    <property type="entry name" value="DoxX"/>
    <property type="match status" value="1"/>
</dbReference>
<evidence type="ECO:0000256" key="5">
    <source>
        <dbReference type="ARBA" id="ARBA00022989"/>
    </source>
</evidence>
<dbReference type="EMBL" id="FNFF01000004">
    <property type="protein sequence ID" value="SDK01064.1"/>
    <property type="molecule type" value="Genomic_DNA"/>
</dbReference>
<evidence type="ECO:0000256" key="4">
    <source>
        <dbReference type="ARBA" id="ARBA00022692"/>
    </source>
</evidence>
<feature type="transmembrane region" description="Helical" evidence="8">
    <location>
        <begin position="48"/>
        <end position="71"/>
    </location>
</feature>
<dbReference type="STRING" id="417292.SAMN05421806_10414"/>
<dbReference type="InterPro" id="IPR032808">
    <property type="entry name" value="DoxX"/>
</dbReference>
<dbReference type="Proteomes" id="UP000199155">
    <property type="component" value="Unassembled WGS sequence"/>
</dbReference>
<feature type="transmembrane region" description="Helical" evidence="8">
    <location>
        <begin position="106"/>
        <end position="126"/>
    </location>
</feature>
<feature type="compositionally biased region" description="Low complexity" evidence="7">
    <location>
        <begin position="142"/>
        <end position="156"/>
    </location>
</feature>
<accession>A0A1G8YF82</accession>
<evidence type="ECO:0000256" key="7">
    <source>
        <dbReference type="SAM" id="MobiDB-lite"/>
    </source>
</evidence>
<keyword evidence="3" id="KW-1003">Cell membrane</keyword>
<name>A0A1G8YF82_9ACTN</name>
<evidence type="ECO:0000256" key="6">
    <source>
        <dbReference type="ARBA" id="ARBA00023136"/>
    </source>
</evidence>